<dbReference type="InterPro" id="IPR003891">
    <property type="entry name" value="Initiation_fac_eIF4g_MI"/>
</dbReference>
<dbReference type="SMART" id="SM00543">
    <property type="entry name" value="MIF4G"/>
    <property type="match status" value="1"/>
</dbReference>
<feature type="compositionally biased region" description="Basic and acidic residues" evidence="14">
    <location>
        <begin position="913"/>
        <end position="923"/>
    </location>
</feature>
<evidence type="ECO:0000256" key="12">
    <source>
        <dbReference type="ARBA" id="ARBA00040449"/>
    </source>
</evidence>
<keyword evidence="4" id="KW-1017">Isopeptide bond</keyword>
<dbReference type="SUPFAM" id="SSF48371">
    <property type="entry name" value="ARM repeat"/>
    <property type="match status" value="2"/>
</dbReference>
<dbReference type="PROSITE" id="PS51366">
    <property type="entry name" value="MI"/>
    <property type="match status" value="1"/>
</dbReference>
<feature type="compositionally biased region" description="Gly residues" evidence="14">
    <location>
        <begin position="962"/>
        <end position="971"/>
    </location>
</feature>
<evidence type="ECO:0000256" key="9">
    <source>
        <dbReference type="ARBA" id="ARBA00022917"/>
    </source>
</evidence>
<evidence type="ECO:0000259" key="15">
    <source>
        <dbReference type="PROSITE" id="PS51363"/>
    </source>
</evidence>
<feature type="compositionally biased region" description="Low complexity" evidence="14">
    <location>
        <begin position="73"/>
        <end position="89"/>
    </location>
</feature>
<feature type="region of interest" description="Disordered" evidence="14">
    <location>
        <begin position="1"/>
        <end position="48"/>
    </location>
</feature>
<evidence type="ECO:0000256" key="10">
    <source>
        <dbReference type="ARBA" id="ARBA00022990"/>
    </source>
</evidence>
<accession>A0ABR2YH24</accession>
<dbReference type="SMART" id="SM00544">
    <property type="entry name" value="MA3"/>
    <property type="match status" value="1"/>
</dbReference>
<dbReference type="Pfam" id="PF02847">
    <property type="entry name" value="MA3"/>
    <property type="match status" value="1"/>
</dbReference>
<keyword evidence="7" id="KW-0832">Ubl conjugation</keyword>
<keyword evidence="2" id="KW-0488">Methylation</keyword>
<feature type="compositionally biased region" description="Gly residues" evidence="14">
    <location>
        <begin position="445"/>
        <end position="468"/>
    </location>
</feature>
<organism evidence="17 18">
    <name type="scientific">Coccomyxa subellipsoidea</name>
    <dbReference type="NCBI Taxonomy" id="248742"/>
    <lineage>
        <taxon>Eukaryota</taxon>
        <taxon>Viridiplantae</taxon>
        <taxon>Chlorophyta</taxon>
        <taxon>core chlorophytes</taxon>
        <taxon>Trebouxiophyceae</taxon>
        <taxon>Trebouxiophyceae incertae sedis</taxon>
        <taxon>Coccomyxaceae</taxon>
        <taxon>Coccomyxa</taxon>
    </lineage>
</organism>
<dbReference type="EMBL" id="JALJOT010000012">
    <property type="protein sequence ID" value="KAK9905048.1"/>
    <property type="molecule type" value="Genomic_DNA"/>
</dbReference>
<feature type="compositionally biased region" description="Acidic residues" evidence="14">
    <location>
        <begin position="722"/>
        <end position="734"/>
    </location>
</feature>
<proteinExistence type="inferred from homology"/>
<keyword evidence="6" id="KW-0597">Phosphoprotein</keyword>
<feature type="region of interest" description="Disordered" evidence="14">
    <location>
        <begin position="705"/>
        <end position="742"/>
    </location>
</feature>
<evidence type="ECO:0000256" key="2">
    <source>
        <dbReference type="ARBA" id="ARBA00022481"/>
    </source>
</evidence>
<evidence type="ECO:0000256" key="3">
    <source>
        <dbReference type="ARBA" id="ARBA00022491"/>
    </source>
</evidence>
<feature type="region of interest" description="Disordered" evidence="14">
    <location>
        <begin position="398"/>
        <end position="563"/>
    </location>
</feature>
<evidence type="ECO:0000256" key="5">
    <source>
        <dbReference type="ARBA" id="ARBA00022540"/>
    </source>
</evidence>
<keyword evidence="3" id="KW-0678">Repressor</keyword>
<feature type="compositionally biased region" description="Low complexity" evidence="14">
    <location>
        <begin position="972"/>
        <end position="999"/>
    </location>
</feature>
<feature type="compositionally biased region" description="Low complexity" evidence="14">
    <location>
        <begin position="153"/>
        <end position="166"/>
    </location>
</feature>
<evidence type="ECO:0000259" key="16">
    <source>
        <dbReference type="PROSITE" id="PS51366"/>
    </source>
</evidence>
<evidence type="ECO:0000256" key="6">
    <source>
        <dbReference type="ARBA" id="ARBA00022553"/>
    </source>
</evidence>
<dbReference type="Gene3D" id="1.25.40.180">
    <property type="match status" value="3"/>
</dbReference>
<comment type="subunit">
    <text evidence="13">Interacts with the serine/threonine protein kinases MKNK1 and MKNK2. Binds EIF4A and EIF3. Interacts with MIF4GD. Interacts with DAZAP2.</text>
</comment>
<feature type="compositionally biased region" description="Low complexity" evidence="14">
    <location>
        <begin position="189"/>
        <end position="212"/>
    </location>
</feature>
<dbReference type="Proteomes" id="UP001491310">
    <property type="component" value="Unassembled WGS sequence"/>
</dbReference>
<dbReference type="InterPro" id="IPR003307">
    <property type="entry name" value="W2_domain"/>
</dbReference>
<evidence type="ECO:0000256" key="14">
    <source>
        <dbReference type="SAM" id="MobiDB-lite"/>
    </source>
</evidence>
<dbReference type="InterPro" id="IPR016024">
    <property type="entry name" value="ARM-type_fold"/>
</dbReference>
<dbReference type="PROSITE" id="PS51363">
    <property type="entry name" value="W2"/>
    <property type="match status" value="1"/>
</dbReference>
<sequence>MPGQQPRRQPDVHTPQYYLNNGGQRAQSQQYGSAGIPGPGSVPPGLQGGVQMLQFGSVPTELFGAGQQANAAHAHYMAQQPQPQQPQQQYTRPAVLPKPKKRVLSLVDPTTQKPIDIESSAASANGSASRPRTANAQEAAVPEKLLVPEDKPAPAIAQPAATQPSAVQPAIAAKNEQPQASAPVKEVQPSAPAAAVPSMLSYAARVKQAAAPKQPPMPVQEPQAPAKEETAAQPQDSARKAQPAKPSTPATDVAEKEVAEKGPSPIEEPPASQLPAEPHKPAKEAEPTASKDAEPEGSPEAAGDKGGAHAFSAKAKRKAALAKADTEGTKGSMLDAFVKTPPPKPDSDQEAVPKIATAGQTSAQSAAKADASKEEAEGFEDWEAAAEGMATPSAAVAAERSAAARASVDDSSGRKRYTRDWLLTYQNQCSDIPAGLDDSDVQRPDGGGGGRLGPGGGFDRGGPRGSGGHAPPALGPPGIGMGPGGAMGLDSKRWDRGTMRPPDGMGPPPGPPGMGGRGMMGPPGPPMGGRGGGGGRGMAGIDSAKWQRGLQPPPPPPGMQGGGFGGPPRGYGGAAAMLHKTENRYKLGLLVSEDPDEEKRQKEFKSFLNKITPDNYETIRDKIIAVGITSPGTLQGLIDQVFDKALSEPGFSEIYATLCFDLNKELPSFKDESGEEGAKEITFRRVLLNKCQEEFEEGDAAMKAVEAREKAEQEKADAESEGKEEEEKEDGEITVEERQQKLRDDHQAAQLELKARRRALGNIQFIGHLYKQKMLTEKIMHNCIVTLLGEVENPKGEDVECLCKLLVTIGAPLDASGKNKEVNSMDAYFIRLKKLATHHKMESRHKFMVQDIIDLRAHNWVARRKVEGPKKIEDIHKDARMELQRQRMAPMPDRNDRRRGGPPMDRAPLPQRPLDRSHDRPDAPIRAMNRAPSQEWLTGGLRPGGGAPRAAAAEPAVSLRPGGPGAAGAGAGARSASTSSLRTPSPARDPSPARAAAPALEPKVEEVKELPREVVEGRAKLLAKEYLSNADVKELLLSLQELQQQKADFVIVIEGFFNGTYEAKNVDRDRLLELLIRVTTPPEGVVKGDVMERALKAVLDSLDQTIMDVPFAPTLVGQAIGALAAKGVVSLKSLAQHVLTAEAPDAEAREEGEDTGLVDGGGAVKLIAAALSQLRQDSSLQETVKAWRDTGLDLASFMPSYEREEAGALPKVLVKQKLQFLYPLAGVEQYLPDALKQGKSAEEIVAWMDQEGGDASSLPEFSRFVTLQLLQSSLGDGKEVNLDAPALAESSREAGVLQKVSGADAPKDLQQAVIAATVDFFTQSAGRKGLLRRLLTDLHAAEIVSGTALQAWRYNTNDTEAVKDVSTWLDELKESDEQEEE</sequence>
<evidence type="ECO:0000256" key="7">
    <source>
        <dbReference type="ARBA" id="ARBA00022843"/>
    </source>
</evidence>
<keyword evidence="5" id="KW-0396">Initiation factor</keyword>
<comment type="caution">
    <text evidence="17">The sequence shown here is derived from an EMBL/GenBank/DDBJ whole genome shotgun (WGS) entry which is preliminary data.</text>
</comment>
<dbReference type="Pfam" id="PF02854">
    <property type="entry name" value="MIF4G"/>
    <property type="match status" value="1"/>
</dbReference>
<comment type="function">
    <text evidence="11">Appears to play a role in the switch from cap-dependent to IRES-mediated translation during mitosis, apoptosis and viral infection. Cleaved by some caspases and viral proteases.</text>
</comment>
<feature type="compositionally biased region" description="Low complexity" evidence="14">
    <location>
        <begin position="356"/>
        <end position="369"/>
    </location>
</feature>
<feature type="compositionally biased region" description="Basic and acidic residues" evidence="14">
    <location>
        <begin position="705"/>
        <end position="721"/>
    </location>
</feature>
<feature type="compositionally biased region" description="Gly residues" evidence="14">
    <location>
        <begin position="513"/>
        <end position="538"/>
    </location>
</feature>
<gene>
    <name evidence="17" type="ORF">WJX75_008561</name>
</gene>
<feature type="compositionally biased region" description="Low complexity" evidence="14">
    <location>
        <begin position="948"/>
        <end position="961"/>
    </location>
</feature>
<feature type="region of interest" description="Disordered" evidence="14">
    <location>
        <begin position="73"/>
        <end position="379"/>
    </location>
</feature>
<name>A0ABR2YH24_9CHLO</name>
<feature type="domain" description="MI" evidence="16">
    <location>
        <begin position="1014"/>
        <end position="1139"/>
    </location>
</feature>
<evidence type="ECO:0000256" key="8">
    <source>
        <dbReference type="ARBA" id="ARBA00022845"/>
    </source>
</evidence>
<feature type="compositionally biased region" description="Basic and acidic residues" evidence="14">
    <location>
        <begin position="277"/>
        <end position="294"/>
    </location>
</feature>
<feature type="domain" description="W2" evidence="15">
    <location>
        <begin position="1214"/>
        <end position="1381"/>
    </location>
</feature>
<feature type="compositionally biased region" description="Low complexity" evidence="14">
    <location>
        <begin position="119"/>
        <end position="129"/>
    </location>
</feature>
<evidence type="ECO:0000256" key="11">
    <source>
        <dbReference type="ARBA" id="ARBA00037759"/>
    </source>
</evidence>
<evidence type="ECO:0000256" key="13">
    <source>
        <dbReference type="ARBA" id="ARBA00046720"/>
    </source>
</evidence>
<evidence type="ECO:0000313" key="18">
    <source>
        <dbReference type="Proteomes" id="UP001491310"/>
    </source>
</evidence>
<keyword evidence="18" id="KW-1185">Reference proteome</keyword>
<protein>
    <recommendedName>
        <fullName evidence="12">Eukaryotic translation initiation factor 4 gamma 2</fullName>
    </recommendedName>
</protein>
<keyword evidence="10" id="KW-0007">Acetylation</keyword>
<feature type="compositionally biased region" description="Gly residues" evidence="14">
    <location>
        <begin position="477"/>
        <end position="487"/>
    </location>
</feature>
<dbReference type="InterPro" id="IPR003890">
    <property type="entry name" value="MIF4G-like_typ-3"/>
</dbReference>
<reference evidence="17 18" key="1">
    <citation type="journal article" date="2024" name="Nat. Commun.">
        <title>Phylogenomics reveals the evolutionary origins of lichenization in chlorophyte algae.</title>
        <authorList>
            <person name="Puginier C."/>
            <person name="Libourel C."/>
            <person name="Otte J."/>
            <person name="Skaloud P."/>
            <person name="Haon M."/>
            <person name="Grisel S."/>
            <person name="Petersen M."/>
            <person name="Berrin J.G."/>
            <person name="Delaux P.M."/>
            <person name="Dal Grande F."/>
            <person name="Keller J."/>
        </authorList>
    </citation>
    <scope>NUCLEOTIDE SEQUENCE [LARGE SCALE GENOMIC DNA]</scope>
    <source>
        <strain evidence="17 18">SAG 216-7</strain>
    </source>
</reference>
<evidence type="ECO:0000313" key="17">
    <source>
        <dbReference type="EMBL" id="KAK9905048.1"/>
    </source>
</evidence>
<comment type="similarity">
    <text evidence="1">Belongs to the eukaryotic initiation factor 4G family.</text>
</comment>
<evidence type="ECO:0000256" key="4">
    <source>
        <dbReference type="ARBA" id="ARBA00022499"/>
    </source>
</evidence>
<dbReference type="PANTHER" id="PTHR23253:SF9">
    <property type="entry name" value="EUKARYOTIC TRANSLATION INITIATION FACTOR 4 GAMMA 2"/>
    <property type="match status" value="1"/>
</dbReference>
<feature type="compositionally biased region" description="Polar residues" evidence="14">
    <location>
        <begin position="17"/>
        <end position="32"/>
    </location>
</feature>
<evidence type="ECO:0000256" key="1">
    <source>
        <dbReference type="ARBA" id="ARBA00005775"/>
    </source>
</evidence>
<keyword evidence="8" id="KW-0810">Translation regulation</keyword>
<feature type="region of interest" description="Disordered" evidence="14">
    <location>
        <begin position="882"/>
        <end position="1002"/>
    </location>
</feature>
<keyword evidence="9" id="KW-0648">Protein biosynthesis</keyword>
<dbReference type="PANTHER" id="PTHR23253">
    <property type="entry name" value="EUKARYOTIC TRANSLATION INITIATION FACTOR 4 GAMMA"/>
    <property type="match status" value="1"/>
</dbReference>